<dbReference type="AlphaFoldDB" id="A0AAJ5VU06"/>
<reference evidence="3" key="1">
    <citation type="submission" date="2023-03" db="EMBL/GenBank/DDBJ databases">
        <title>Andean soil-derived lignocellulolytic bacterial consortium as a source of novel taxa and putative plastic-active enzymes.</title>
        <authorList>
            <person name="Diaz-Garcia L."/>
            <person name="Chuvochina M."/>
            <person name="Feuerriegel G."/>
            <person name="Bunk B."/>
            <person name="Sproer C."/>
            <person name="Streit W.R."/>
            <person name="Rodriguez L.M."/>
            <person name="Overmann J."/>
            <person name="Jimenez D.J."/>
        </authorList>
    </citation>
    <scope>NUCLEOTIDE SEQUENCE</scope>
    <source>
        <strain evidence="3">MAG 4196</strain>
    </source>
</reference>
<evidence type="ECO:0000256" key="1">
    <source>
        <dbReference type="ARBA" id="ARBA00009981"/>
    </source>
</evidence>
<dbReference type="Gene3D" id="1.10.1220.170">
    <property type="match status" value="1"/>
</dbReference>
<organism evidence="3 4">
    <name type="scientific">Candidatus Devosia phytovorans</name>
    <dbReference type="NCBI Taxonomy" id="3121372"/>
    <lineage>
        <taxon>Bacteria</taxon>
        <taxon>Pseudomonadati</taxon>
        <taxon>Pseudomonadota</taxon>
        <taxon>Alphaproteobacteria</taxon>
        <taxon>Hyphomicrobiales</taxon>
        <taxon>Devosiaceae</taxon>
        <taxon>Devosia</taxon>
    </lineage>
</organism>
<comment type="similarity">
    <text evidence="1 2">Belongs to the phD/YefM antitoxin family.</text>
</comment>
<accession>A0AAJ5VU06</accession>
<dbReference type="Proteomes" id="UP001217476">
    <property type="component" value="Chromosome"/>
</dbReference>
<proteinExistence type="inferred from homology"/>
<dbReference type="InterPro" id="IPR006442">
    <property type="entry name" value="Antitoxin_Phd/YefM"/>
</dbReference>
<comment type="function">
    <text evidence="2">Antitoxin component of a type II toxin-antitoxin (TA) system.</text>
</comment>
<dbReference type="EMBL" id="CP119312">
    <property type="protein sequence ID" value="WEK04813.1"/>
    <property type="molecule type" value="Genomic_DNA"/>
</dbReference>
<evidence type="ECO:0000313" key="4">
    <source>
        <dbReference type="Proteomes" id="UP001217476"/>
    </source>
</evidence>
<evidence type="ECO:0000313" key="3">
    <source>
        <dbReference type="EMBL" id="WEK04813.1"/>
    </source>
</evidence>
<sequence>MPAKSISAFRKDIASDIEAVSQTGIPLIVTRTGGKKPVLVIPMEWDETTYLMSNPANAERLLRSIRQANEGKAVERQLIEE</sequence>
<evidence type="ECO:0000256" key="2">
    <source>
        <dbReference type="RuleBase" id="RU362080"/>
    </source>
</evidence>
<name>A0AAJ5VU06_9HYPH</name>
<dbReference type="Pfam" id="PF02604">
    <property type="entry name" value="PhdYeFM_antitox"/>
    <property type="match status" value="1"/>
</dbReference>
<dbReference type="Gene3D" id="3.40.1620.10">
    <property type="entry name" value="YefM-like domain"/>
    <property type="match status" value="1"/>
</dbReference>
<gene>
    <name evidence="3" type="ORF">P0Y65_00725</name>
</gene>
<protein>
    <recommendedName>
        <fullName evidence="2">Antitoxin</fullName>
    </recommendedName>
</protein>
<dbReference type="InterPro" id="IPR036165">
    <property type="entry name" value="YefM-like_sf"/>
</dbReference>
<dbReference type="SUPFAM" id="SSF143120">
    <property type="entry name" value="YefM-like"/>
    <property type="match status" value="1"/>
</dbReference>